<reference evidence="1 2" key="1">
    <citation type="journal article" date="2022" name="Nat. Plants">
        <title>Genomes of leafy and leafless Platanthera orchids illuminate the evolution of mycoheterotrophy.</title>
        <authorList>
            <person name="Li M.H."/>
            <person name="Liu K.W."/>
            <person name="Li Z."/>
            <person name="Lu H.C."/>
            <person name="Ye Q.L."/>
            <person name="Zhang D."/>
            <person name="Wang J.Y."/>
            <person name="Li Y.F."/>
            <person name="Zhong Z.M."/>
            <person name="Liu X."/>
            <person name="Yu X."/>
            <person name="Liu D.K."/>
            <person name="Tu X.D."/>
            <person name="Liu B."/>
            <person name="Hao Y."/>
            <person name="Liao X.Y."/>
            <person name="Jiang Y.T."/>
            <person name="Sun W.H."/>
            <person name="Chen J."/>
            <person name="Chen Y.Q."/>
            <person name="Ai Y."/>
            <person name="Zhai J.W."/>
            <person name="Wu S.S."/>
            <person name="Zhou Z."/>
            <person name="Hsiao Y.Y."/>
            <person name="Wu W.L."/>
            <person name="Chen Y.Y."/>
            <person name="Lin Y.F."/>
            <person name="Hsu J.L."/>
            <person name="Li C.Y."/>
            <person name="Wang Z.W."/>
            <person name="Zhao X."/>
            <person name="Zhong W.Y."/>
            <person name="Ma X.K."/>
            <person name="Ma L."/>
            <person name="Huang J."/>
            <person name="Chen G.Z."/>
            <person name="Huang M.Z."/>
            <person name="Huang L."/>
            <person name="Peng D.H."/>
            <person name="Luo Y.B."/>
            <person name="Zou S.Q."/>
            <person name="Chen S.P."/>
            <person name="Lan S."/>
            <person name="Tsai W.C."/>
            <person name="Van de Peer Y."/>
            <person name="Liu Z.J."/>
        </authorList>
    </citation>
    <scope>NUCLEOTIDE SEQUENCE [LARGE SCALE GENOMIC DNA]</scope>
    <source>
        <strain evidence="1">Lor288</strain>
    </source>
</reference>
<keyword evidence="2" id="KW-1185">Reference proteome</keyword>
<dbReference type="Proteomes" id="UP001412067">
    <property type="component" value="Unassembled WGS sequence"/>
</dbReference>
<comment type="caution">
    <text evidence="1">The sequence shown here is derived from an EMBL/GenBank/DDBJ whole genome shotgun (WGS) entry which is preliminary data.</text>
</comment>
<organism evidence="1 2">
    <name type="scientific">Platanthera guangdongensis</name>
    <dbReference type="NCBI Taxonomy" id="2320717"/>
    <lineage>
        <taxon>Eukaryota</taxon>
        <taxon>Viridiplantae</taxon>
        <taxon>Streptophyta</taxon>
        <taxon>Embryophyta</taxon>
        <taxon>Tracheophyta</taxon>
        <taxon>Spermatophyta</taxon>
        <taxon>Magnoliopsida</taxon>
        <taxon>Liliopsida</taxon>
        <taxon>Asparagales</taxon>
        <taxon>Orchidaceae</taxon>
        <taxon>Orchidoideae</taxon>
        <taxon>Orchideae</taxon>
        <taxon>Orchidinae</taxon>
        <taxon>Platanthera</taxon>
    </lineage>
</organism>
<evidence type="ECO:0000313" key="2">
    <source>
        <dbReference type="Proteomes" id="UP001412067"/>
    </source>
</evidence>
<protein>
    <submittedName>
        <fullName evidence="1">Uncharacterized protein</fullName>
    </submittedName>
</protein>
<dbReference type="EMBL" id="JBBWWR010000012">
    <property type="protein sequence ID" value="KAK8958822.1"/>
    <property type="molecule type" value="Genomic_DNA"/>
</dbReference>
<sequence length="313" mass="35863">MSDTTEDNTNDNKISELNSAAIDYGLHKESEKCLQNSNLSFEHEVDNKHCEKRQSKVSKGVSGYVEFERKFSASYLHSEVNDSYKEVTVPNEIFLQDIFVKEITVPDELFAYSTTDKKEVTEELKPFIDYVNETNMKHKFSYDGFRYSIIKKGDSAGEKNEGEVLQINEETLILEENELEHGVIQDEDELEYLRMQEQTKNELDPILNCRSGCHRDCNEKESSKARTFVQEDEESMGGRLNQEVETSDFLESAQRAFDKRSSEETIEATIPYISVEKQISLSSTDKTCQLTEIEESDTQVFLSTKEGNLSAPP</sequence>
<gene>
    <name evidence="1" type="ORF">KSP40_PGU001275</name>
</gene>
<name>A0ABR2M4F4_9ASPA</name>
<evidence type="ECO:0000313" key="1">
    <source>
        <dbReference type="EMBL" id="KAK8958822.1"/>
    </source>
</evidence>
<accession>A0ABR2M4F4</accession>
<proteinExistence type="predicted"/>